<dbReference type="Pfam" id="PF20243">
    <property type="entry name" value="MbnP"/>
    <property type="match status" value="1"/>
</dbReference>
<dbReference type="PROSITE" id="PS51257">
    <property type="entry name" value="PROKAR_LIPOPROTEIN"/>
    <property type="match status" value="1"/>
</dbReference>
<organism evidence="2 3">
    <name type="scientific">Taishania pollutisoli</name>
    <dbReference type="NCBI Taxonomy" id="2766479"/>
    <lineage>
        <taxon>Bacteria</taxon>
        <taxon>Pseudomonadati</taxon>
        <taxon>Bacteroidota</taxon>
        <taxon>Flavobacteriia</taxon>
        <taxon>Flavobacteriales</taxon>
        <taxon>Crocinitomicaceae</taxon>
        <taxon>Taishania</taxon>
    </lineage>
</organism>
<dbReference type="InterPro" id="IPR046863">
    <property type="entry name" value="MbnP-like_dom"/>
</dbReference>
<evidence type="ECO:0000313" key="2">
    <source>
        <dbReference type="EMBL" id="MBC9813016.1"/>
    </source>
</evidence>
<dbReference type="AlphaFoldDB" id="A0A8J6TXU0"/>
<evidence type="ECO:0000313" key="3">
    <source>
        <dbReference type="Proteomes" id="UP000652681"/>
    </source>
</evidence>
<comment type="caution">
    <text evidence="2">The sequence shown here is derived from an EMBL/GenBank/DDBJ whole genome shotgun (WGS) entry which is preliminary data.</text>
</comment>
<dbReference type="EMBL" id="JACVEL010000007">
    <property type="protein sequence ID" value="MBC9813016.1"/>
    <property type="molecule type" value="Genomic_DNA"/>
</dbReference>
<name>A0A8J6TXU0_9FLAO</name>
<protein>
    <recommendedName>
        <fullName evidence="1">Copper-binding protein MbnP-like domain-containing protein</fullName>
    </recommendedName>
</protein>
<sequence>MKNLVIMTLFAGIFGITSCKKKGCTDPTATNYNLEATKDDGSCTYAAPAEETGKVTVALSHHWVNESTSFELGTEYVHPTTNDTLTFTTFKYFISNVRLKKEDGSWWTHPESYFLVDVSGPSSTQLNITGIPVGNYTEVSYVMGVDSTRNVSGAQSGALSTTSGMFWSWNTGYIMLKAEGLSPQAGMGGAFTFHLGGFAGATNIVTLKTAGFGGVLQVTTTSNGKINLSADPSKLFTTTGSVGAVGMIHMPGANAVTMATDFYTSGVAFKSIQN</sequence>
<proteinExistence type="predicted"/>
<feature type="domain" description="Copper-binding protein MbnP-like" evidence="1">
    <location>
        <begin position="52"/>
        <end position="239"/>
    </location>
</feature>
<gene>
    <name evidence="2" type="ORF">H9Y05_11105</name>
</gene>
<keyword evidence="3" id="KW-1185">Reference proteome</keyword>
<dbReference type="Proteomes" id="UP000652681">
    <property type="component" value="Unassembled WGS sequence"/>
</dbReference>
<evidence type="ECO:0000259" key="1">
    <source>
        <dbReference type="Pfam" id="PF20243"/>
    </source>
</evidence>
<reference evidence="2" key="1">
    <citation type="submission" date="2020-09" db="EMBL/GenBank/DDBJ databases">
        <title>Taishania pollutisoli gen. nov., sp. nov., Isolated from Tetrabromobisphenol A-Contaminated Soil.</title>
        <authorList>
            <person name="Chen Q."/>
        </authorList>
    </citation>
    <scope>NUCLEOTIDE SEQUENCE</scope>
    <source>
        <strain evidence="2">CZZ-1</strain>
    </source>
</reference>
<accession>A0A8J6TXU0</accession>
<dbReference type="RefSeq" id="WP_163490980.1">
    <property type="nucleotide sequence ID" value="NZ_JACVEL010000007.1"/>
</dbReference>